<dbReference type="RefSeq" id="WP_316024784.1">
    <property type="nucleotide sequence ID" value="NZ_JAWDIO010000002.1"/>
</dbReference>
<dbReference type="PANTHER" id="PTHR32071">
    <property type="entry name" value="TRANSCRIPTIONAL REGULATORY PROTEIN"/>
    <property type="match status" value="1"/>
</dbReference>
<evidence type="ECO:0000256" key="1">
    <source>
        <dbReference type="ARBA" id="ARBA00022741"/>
    </source>
</evidence>
<dbReference type="Proteomes" id="UP001247805">
    <property type="component" value="Unassembled WGS sequence"/>
</dbReference>
<dbReference type="InterPro" id="IPR058031">
    <property type="entry name" value="AAA_lid_NorR"/>
</dbReference>
<dbReference type="InterPro" id="IPR025943">
    <property type="entry name" value="Sigma_54_int_dom_ATP-bd_2"/>
</dbReference>
<dbReference type="CDD" id="cd00009">
    <property type="entry name" value="AAA"/>
    <property type="match status" value="1"/>
</dbReference>
<dbReference type="SUPFAM" id="SSF52540">
    <property type="entry name" value="P-loop containing nucleoside triphosphate hydrolases"/>
    <property type="match status" value="1"/>
</dbReference>
<evidence type="ECO:0000259" key="7">
    <source>
        <dbReference type="PROSITE" id="PS50887"/>
    </source>
</evidence>
<sequence length="716" mass="80252">MIVDAGPEISQLLAQPLQKLYGQPWQKVVKIPSPAARARINAIIDSANTIHSATRISTFPIQCTEQIMMMDGFVGPTSEQSIVLILREVASWPVHEWHAQHPNEPVSLLLINPDNLSDINHHYSREQGDEALAEVLQTISGILRDNDFATRYSGAVFAAQLPDTNAKQAQQLTSRLHQLLAGKQYTQHKLSLSFSIGVATIEGQEQIDEQSPLELFRRANTALQAARNIGGGKLVTWRPQFDSNVIANLDRMSGKFSSEPNDDFRVMMLQWDVIRLLGQNHTLQTFAQQSSKLLQSGLKSDYLDFYLLKQGQLTNISANNVNPLTDHSLDSLESWASRQLQLQLKSTARLKSESTVIEQQVCTFIPLMIRQQCEAIILAKWPEKLTPTAKKRAAQLLQLAPNFAATLDRILLLEQEQKRPSLTQQAQGETHQLIFESAAMRTLIQQVQLVGPTDATVLIIGESGTGKELIAQQIHNQSLRPEKPFITVDCSTIVEHLIESELFGHKRGAFTGANNDKLGRIAQADGGTLFLDEVGELPLEIQSKLLRFVQEKTYVAVGDQRVKKVDVRLVLATNRNLAEEVNKGRFRGDLYYRINVFTLHLPDLEQRGTDKLLLARHFISKYAAQYGKSIRDLSTKAEAKIMDYSWPGNVRELQNNIMRSVIVCPGNTIEAEHIVLQHQPQITDKIDSTHIQTVPASPSPFVDLPEYFTRMGKTRS</sequence>
<dbReference type="InterPro" id="IPR029787">
    <property type="entry name" value="Nucleotide_cyclase"/>
</dbReference>
<dbReference type="Pfam" id="PF25601">
    <property type="entry name" value="AAA_lid_14"/>
    <property type="match status" value="1"/>
</dbReference>
<dbReference type="PROSITE" id="PS00675">
    <property type="entry name" value="SIGMA54_INTERACT_1"/>
    <property type="match status" value="1"/>
</dbReference>
<dbReference type="InterPro" id="IPR043128">
    <property type="entry name" value="Rev_trsase/Diguanyl_cyclase"/>
</dbReference>
<dbReference type="PROSITE" id="PS50045">
    <property type="entry name" value="SIGMA54_INTERACT_4"/>
    <property type="match status" value="1"/>
</dbReference>
<name>A0ABU3SSU5_9ALTE</name>
<dbReference type="CDD" id="cd01949">
    <property type="entry name" value="GGDEF"/>
    <property type="match status" value="1"/>
</dbReference>
<keyword evidence="9" id="KW-1185">Reference proteome</keyword>
<dbReference type="SUPFAM" id="SSF55073">
    <property type="entry name" value="Nucleotide cyclase"/>
    <property type="match status" value="1"/>
</dbReference>
<evidence type="ECO:0000256" key="5">
    <source>
        <dbReference type="ARBA" id="ARBA00023163"/>
    </source>
</evidence>
<dbReference type="PROSITE" id="PS00676">
    <property type="entry name" value="SIGMA54_INTERACT_2"/>
    <property type="match status" value="1"/>
</dbReference>
<feature type="domain" description="Sigma-54 factor interaction" evidence="6">
    <location>
        <begin position="433"/>
        <end position="662"/>
    </location>
</feature>
<protein>
    <submittedName>
        <fullName evidence="8">Sigma 54-interacting transcriptional regulator</fullName>
    </submittedName>
</protein>
<dbReference type="InterPro" id="IPR025944">
    <property type="entry name" value="Sigma_54_int_dom_CS"/>
</dbReference>
<dbReference type="EMBL" id="JAWDIO010000002">
    <property type="protein sequence ID" value="MDU0353089.1"/>
    <property type="molecule type" value="Genomic_DNA"/>
</dbReference>
<dbReference type="InterPro" id="IPR003593">
    <property type="entry name" value="AAA+_ATPase"/>
</dbReference>
<dbReference type="Pfam" id="PF00990">
    <property type="entry name" value="GGDEF"/>
    <property type="match status" value="1"/>
</dbReference>
<keyword evidence="3" id="KW-0805">Transcription regulation</keyword>
<evidence type="ECO:0000256" key="4">
    <source>
        <dbReference type="ARBA" id="ARBA00023125"/>
    </source>
</evidence>
<dbReference type="PROSITE" id="PS00688">
    <property type="entry name" value="SIGMA54_INTERACT_3"/>
    <property type="match status" value="1"/>
</dbReference>
<dbReference type="PROSITE" id="PS50887">
    <property type="entry name" value="GGDEF"/>
    <property type="match status" value="1"/>
</dbReference>
<keyword evidence="5" id="KW-0804">Transcription</keyword>
<dbReference type="InterPro" id="IPR002078">
    <property type="entry name" value="Sigma_54_int"/>
</dbReference>
<proteinExistence type="predicted"/>
<dbReference type="Pfam" id="PF00158">
    <property type="entry name" value="Sigma54_activat"/>
    <property type="match status" value="1"/>
</dbReference>
<evidence type="ECO:0000256" key="3">
    <source>
        <dbReference type="ARBA" id="ARBA00023015"/>
    </source>
</evidence>
<comment type="caution">
    <text evidence="8">The sequence shown here is derived from an EMBL/GenBank/DDBJ whole genome shotgun (WGS) entry which is preliminary data.</text>
</comment>
<dbReference type="Gene3D" id="3.30.70.270">
    <property type="match status" value="1"/>
</dbReference>
<keyword evidence="2" id="KW-0067">ATP-binding</keyword>
<dbReference type="Gene3D" id="3.40.50.300">
    <property type="entry name" value="P-loop containing nucleotide triphosphate hydrolases"/>
    <property type="match status" value="1"/>
</dbReference>
<dbReference type="Gene3D" id="1.10.8.60">
    <property type="match status" value="1"/>
</dbReference>
<evidence type="ECO:0000313" key="8">
    <source>
        <dbReference type="EMBL" id="MDU0353089.1"/>
    </source>
</evidence>
<dbReference type="NCBIfam" id="TIGR00254">
    <property type="entry name" value="GGDEF"/>
    <property type="match status" value="1"/>
</dbReference>
<dbReference type="PANTHER" id="PTHR32071:SF117">
    <property type="entry name" value="PTS-DEPENDENT DIHYDROXYACETONE KINASE OPERON REGULATORY PROTEIN-RELATED"/>
    <property type="match status" value="1"/>
</dbReference>
<dbReference type="InterPro" id="IPR025662">
    <property type="entry name" value="Sigma_54_int_dom_ATP-bd_1"/>
</dbReference>
<organism evidence="8 9">
    <name type="scientific">Paraglaciecola aquimarina</name>
    <dbReference type="NCBI Taxonomy" id="1235557"/>
    <lineage>
        <taxon>Bacteria</taxon>
        <taxon>Pseudomonadati</taxon>
        <taxon>Pseudomonadota</taxon>
        <taxon>Gammaproteobacteria</taxon>
        <taxon>Alteromonadales</taxon>
        <taxon>Alteromonadaceae</taxon>
        <taxon>Paraglaciecola</taxon>
    </lineage>
</organism>
<reference evidence="8 9" key="1">
    <citation type="submission" date="2023-10" db="EMBL/GenBank/DDBJ databases">
        <title>Glaciecola aquimarina strain GGW-M5 nov., isolated from a coastal seawater.</title>
        <authorList>
            <person name="Bayburt H."/>
            <person name="Kim J.M."/>
            <person name="Choi B.J."/>
            <person name="Jeon C.O."/>
        </authorList>
    </citation>
    <scope>NUCLEOTIDE SEQUENCE [LARGE SCALE GENOMIC DNA]</scope>
    <source>
        <strain evidence="8 9">KCTC 32108</strain>
    </source>
</reference>
<evidence type="ECO:0000256" key="2">
    <source>
        <dbReference type="ARBA" id="ARBA00022840"/>
    </source>
</evidence>
<feature type="domain" description="GGDEF" evidence="7">
    <location>
        <begin position="104"/>
        <end position="239"/>
    </location>
</feature>
<dbReference type="InterPro" id="IPR000160">
    <property type="entry name" value="GGDEF_dom"/>
</dbReference>
<dbReference type="SMART" id="SM00267">
    <property type="entry name" value="GGDEF"/>
    <property type="match status" value="1"/>
</dbReference>
<keyword evidence="4" id="KW-0238">DNA-binding</keyword>
<evidence type="ECO:0000313" key="9">
    <source>
        <dbReference type="Proteomes" id="UP001247805"/>
    </source>
</evidence>
<dbReference type="SMART" id="SM00382">
    <property type="entry name" value="AAA"/>
    <property type="match status" value="1"/>
</dbReference>
<accession>A0ABU3SSU5</accession>
<evidence type="ECO:0000259" key="6">
    <source>
        <dbReference type="PROSITE" id="PS50045"/>
    </source>
</evidence>
<dbReference type="InterPro" id="IPR027417">
    <property type="entry name" value="P-loop_NTPase"/>
</dbReference>
<gene>
    <name evidence="8" type="ORF">RS130_03325</name>
</gene>
<keyword evidence="1" id="KW-0547">Nucleotide-binding</keyword>